<evidence type="ECO:0000313" key="2">
    <source>
        <dbReference type="EMBL" id="GAA4786843.1"/>
    </source>
</evidence>
<protein>
    <recommendedName>
        <fullName evidence="4">Spore coat protein U domain-containing protein</fullName>
    </recommendedName>
</protein>
<evidence type="ECO:0000256" key="1">
    <source>
        <dbReference type="SAM" id="SignalP"/>
    </source>
</evidence>
<comment type="caution">
    <text evidence="2">The sequence shown here is derived from an EMBL/GenBank/DDBJ whole genome shotgun (WGS) entry which is preliminary data.</text>
</comment>
<proteinExistence type="predicted"/>
<organism evidence="2 3">
    <name type="scientific">Lysobacter hankyongensis</name>
    <dbReference type="NCBI Taxonomy" id="1176535"/>
    <lineage>
        <taxon>Bacteria</taxon>
        <taxon>Pseudomonadati</taxon>
        <taxon>Pseudomonadota</taxon>
        <taxon>Gammaproteobacteria</taxon>
        <taxon>Lysobacterales</taxon>
        <taxon>Lysobacteraceae</taxon>
        <taxon>Lysobacter</taxon>
    </lineage>
</organism>
<keyword evidence="3" id="KW-1185">Reference proteome</keyword>
<accession>A0ABP9AYQ1</accession>
<sequence>MTHAFATAALTLAIAAALSIAPGTASANYQTSTGSACIAYGSTTTPGELRYLVNGITPLNATDEYILCDFVTDSENGWYNAANSATLQMFFKAGNVEAAVTCTATAGSAYMSGVLTYSGAHTIPATLGGTLTLSGMTAPGSYSWVPFNVVCKLPAKATLARMTLNELGPV</sequence>
<dbReference type="EMBL" id="BAABJE010000002">
    <property type="protein sequence ID" value="GAA4786843.1"/>
    <property type="molecule type" value="Genomic_DNA"/>
</dbReference>
<evidence type="ECO:0008006" key="4">
    <source>
        <dbReference type="Google" id="ProtNLM"/>
    </source>
</evidence>
<feature type="chain" id="PRO_5045828411" description="Spore coat protein U domain-containing protein" evidence="1">
    <location>
        <begin position="28"/>
        <end position="170"/>
    </location>
</feature>
<dbReference type="RefSeq" id="WP_345302183.1">
    <property type="nucleotide sequence ID" value="NZ_BAABJE010000002.1"/>
</dbReference>
<gene>
    <name evidence="2" type="ORF">GCM10023307_09780</name>
</gene>
<name>A0ABP9AYQ1_9GAMM</name>
<dbReference type="Proteomes" id="UP001499959">
    <property type="component" value="Unassembled WGS sequence"/>
</dbReference>
<evidence type="ECO:0000313" key="3">
    <source>
        <dbReference type="Proteomes" id="UP001499959"/>
    </source>
</evidence>
<reference evidence="3" key="1">
    <citation type="journal article" date="2019" name="Int. J. Syst. Evol. Microbiol.">
        <title>The Global Catalogue of Microorganisms (GCM) 10K type strain sequencing project: providing services to taxonomists for standard genome sequencing and annotation.</title>
        <authorList>
            <consortium name="The Broad Institute Genomics Platform"/>
            <consortium name="The Broad Institute Genome Sequencing Center for Infectious Disease"/>
            <person name="Wu L."/>
            <person name="Ma J."/>
        </authorList>
    </citation>
    <scope>NUCLEOTIDE SEQUENCE [LARGE SCALE GENOMIC DNA]</scope>
    <source>
        <strain evidence="3">JCM 18204</strain>
    </source>
</reference>
<feature type="signal peptide" evidence="1">
    <location>
        <begin position="1"/>
        <end position="27"/>
    </location>
</feature>
<keyword evidence="1" id="KW-0732">Signal</keyword>